<name>A0ABN7UN91_GIGMA</name>
<reference evidence="1 2" key="1">
    <citation type="submission" date="2021-06" db="EMBL/GenBank/DDBJ databases">
        <authorList>
            <person name="Kallberg Y."/>
            <person name="Tangrot J."/>
            <person name="Rosling A."/>
        </authorList>
    </citation>
    <scope>NUCLEOTIDE SEQUENCE [LARGE SCALE GENOMIC DNA]</scope>
    <source>
        <strain evidence="1 2">120-4 pot B 10/14</strain>
    </source>
</reference>
<protein>
    <submittedName>
        <fullName evidence="1">17882_t:CDS:1</fullName>
    </submittedName>
</protein>
<evidence type="ECO:0000313" key="1">
    <source>
        <dbReference type="EMBL" id="CAG8638482.1"/>
    </source>
</evidence>
<dbReference type="EMBL" id="CAJVQB010004530">
    <property type="protein sequence ID" value="CAG8638482.1"/>
    <property type="molecule type" value="Genomic_DNA"/>
</dbReference>
<sequence>MTTCVANQAARTQAVEGKVATFVTITEPKNLDEAIAKARKAKASKYYSKKTNKKSYQKKVKEELENLSPKIEQIALNYTTLIQLMPKYSNFNPLGKKSNLIFGQLSSNSGPVYVYEAGNNRELNSDQNF</sequence>
<gene>
    <name evidence="1" type="ORF">GMARGA_LOCUS8714</name>
</gene>
<evidence type="ECO:0000313" key="2">
    <source>
        <dbReference type="Proteomes" id="UP000789901"/>
    </source>
</evidence>
<dbReference type="Proteomes" id="UP000789901">
    <property type="component" value="Unassembled WGS sequence"/>
</dbReference>
<proteinExistence type="predicted"/>
<keyword evidence="2" id="KW-1185">Reference proteome</keyword>
<organism evidence="1 2">
    <name type="scientific">Gigaspora margarita</name>
    <dbReference type="NCBI Taxonomy" id="4874"/>
    <lineage>
        <taxon>Eukaryota</taxon>
        <taxon>Fungi</taxon>
        <taxon>Fungi incertae sedis</taxon>
        <taxon>Mucoromycota</taxon>
        <taxon>Glomeromycotina</taxon>
        <taxon>Glomeromycetes</taxon>
        <taxon>Diversisporales</taxon>
        <taxon>Gigasporaceae</taxon>
        <taxon>Gigaspora</taxon>
    </lineage>
</organism>
<comment type="caution">
    <text evidence="1">The sequence shown here is derived from an EMBL/GenBank/DDBJ whole genome shotgun (WGS) entry which is preliminary data.</text>
</comment>
<accession>A0ABN7UN91</accession>